<comment type="caution">
    <text evidence="2">The sequence shown here is derived from an EMBL/GenBank/DDBJ whole genome shotgun (WGS) entry which is preliminary data.</text>
</comment>
<feature type="compositionally biased region" description="Polar residues" evidence="1">
    <location>
        <begin position="97"/>
        <end position="108"/>
    </location>
</feature>
<sequence length="146" mass="15706">YTATLPPHGGCVRQDRVACGALRRGIRDDGARGIRAPHDGPRTPTRERTRLAPQPKLGDEAPEAEPFQEPRDSPTGHAGGNDYRAPLILQEQVYANHGSQEVQVTAANSCPAPTVSYPSGGGRRGLQERGRDPTSPPQRSEQGVLR</sequence>
<proteinExistence type="predicted"/>
<feature type="compositionally biased region" description="Polar residues" evidence="1">
    <location>
        <begin position="137"/>
        <end position="146"/>
    </location>
</feature>
<dbReference type="Proteomes" id="UP000054564">
    <property type="component" value="Unassembled WGS sequence"/>
</dbReference>
<gene>
    <name evidence="2" type="ORF">PSTG_18730</name>
</gene>
<feature type="non-terminal residue" evidence="2">
    <location>
        <position position="1"/>
    </location>
</feature>
<name>A0A0L0UM91_9BASI</name>
<dbReference type="EMBL" id="AJIL01003843">
    <property type="protein sequence ID" value="KNE87879.1"/>
    <property type="molecule type" value="Genomic_DNA"/>
</dbReference>
<feature type="non-terminal residue" evidence="2">
    <location>
        <position position="146"/>
    </location>
</feature>
<reference evidence="3" key="1">
    <citation type="submission" date="2014-03" db="EMBL/GenBank/DDBJ databases">
        <title>The Genome Sequence of Puccinia striiformis f. sp. tritici PST-78.</title>
        <authorList>
            <consortium name="The Broad Institute Genome Sequencing Platform"/>
            <person name="Cuomo C."/>
            <person name="Hulbert S."/>
            <person name="Chen X."/>
            <person name="Walker B."/>
            <person name="Young S.K."/>
            <person name="Zeng Q."/>
            <person name="Gargeya S."/>
            <person name="Fitzgerald M."/>
            <person name="Haas B."/>
            <person name="Abouelleil A."/>
            <person name="Alvarado L."/>
            <person name="Arachchi H.M."/>
            <person name="Berlin A.M."/>
            <person name="Chapman S.B."/>
            <person name="Goldberg J."/>
            <person name="Griggs A."/>
            <person name="Gujja S."/>
            <person name="Hansen M."/>
            <person name="Howarth C."/>
            <person name="Imamovic A."/>
            <person name="Larimer J."/>
            <person name="McCowan C."/>
            <person name="Montmayeur A."/>
            <person name="Murphy C."/>
            <person name="Neiman D."/>
            <person name="Pearson M."/>
            <person name="Priest M."/>
            <person name="Roberts A."/>
            <person name="Saif S."/>
            <person name="Shea T."/>
            <person name="Sisk P."/>
            <person name="Sykes S."/>
            <person name="Wortman J."/>
            <person name="Nusbaum C."/>
            <person name="Birren B."/>
        </authorList>
    </citation>
    <scope>NUCLEOTIDE SEQUENCE [LARGE SCALE GENOMIC DNA]</scope>
    <source>
        <strain evidence="3">race PST-78</strain>
    </source>
</reference>
<accession>A0A0L0UM91</accession>
<evidence type="ECO:0000256" key="1">
    <source>
        <dbReference type="SAM" id="MobiDB-lite"/>
    </source>
</evidence>
<dbReference type="AlphaFoldDB" id="A0A0L0UM91"/>
<feature type="compositionally biased region" description="Basic and acidic residues" evidence="1">
    <location>
        <begin position="25"/>
        <end position="50"/>
    </location>
</feature>
<protein>
    <submittedName>
        <fullName evidence="2">Uncharacterized protein</fullName>
    </submittedName>
</protein>
<organism evidence="2 3">
    <name type="scientific">Puccinia striiformis f. sp. tritici PST-78</name>
    <dbReference type="NCBI Taxonomy" id="1165861"/>
    <lineage>
        <taxon>Eukaryota</taxon>
        <taxon>Fungi</taxon>
        <taxon>Dikarya</taxon>
        <taxon>Basidiomycota</taxon>
        <taxon>Pucciniomycotina</taxon>
        <taxon>Pucciniomycetes</taxon>
        <taxon>Pucciniales</taxon>
        <taxon>Pucciniaceae</taxon>
        <taxon>Puccinia</taxon>
    </lineage>
</organism>
<evidence type="ECO:0000313" key="3">
    <source>
        <dbReference type="Proteomes" id="UP000054564"/>
    </source>
</evidence>
<evidence type="ECO:0000313" key="2">
    <source>
        <dbReference type="EMBL" id="KNE87879.1"/>
    </source>
</evidence>
<keyword evidence="3" id="KW-1185">Reference proteome</keyword>
<feature type="region of interest" description="Disordered" evidence="1">
    <location>
        <begin position="24"/>
        <end position="146"/>
    </location>
</feature>